<gene>
    <name evidence="10" type="ORF">BWQ96_05716</name>
</gene>
<keyword evidence="6" id="KW-0573">Peptidoglycan synthesis</keyword>
<evidence type="ECO:0000313" key="10">
    <source>
        <dbReference type="EMBL" id="PXF44538.1"/>
    </source>
</evidence>
<keyword evidence="5" id="KW-0133">Cell shape</keyword>
<evidence type="ECO:0000256" key="4">
    <source>
        <dbReference type="ARBA" id="ARBA00022840"/>
    </source>
</evidence>
<evidence type="ECO:0000256" key="1">
    <source>
        <dbReference type="ARBA" id="ARBA00010871"/>
    </source>
</evidence>
<accession>A0A2V3IR02</accession>
<dbReference type="InterPro" id="IPR016185">
    <property type="entry name" value="PreATP-grasp_dom_sf"/>
</dbReference>
<dbReference type="InterPro" id="IPR011127">
    <property type="entry name" value="Dala_Dala_lig_N"/>
</dbReference>
<organism evidence="10 11">
    <name type="scientific">Gracilariopsis chorda</name>
    <dbReference type="NCBI Taxonomy" id="448386"/>
    <lineage>
        <taxon>Eukaryota</taxon>
        <taxon>Rhodophyta</taxon>
        <taxon>Florideophyceae</taxon>
        <taxon>Rhodymeniophycidae</taxon>
        <taxon>Gracilariales</taxon>
        <taxon>Gracilariaceae</taxon>
        <taxon>Gracilariopsis</taxon>
    </lineage>
</organism>
<dbReference type="Proteomes" id="UP000247409">
    <property type="component" value="Unassembled WGS sequence"/>
</dbReference>
<evidence type="ECO:0000259" key="9">
    <source>
        <dbReference type="PROSITE" id="PS50975"/>
    </source>
</evidence>
<dbReference type="PROSITE" id="PS00844">
    <property type="entry name" value="DALA_DALA_LIGASE_2"/>
    <property type="match status" value="1"/>
</dbReference>
<dbReference type="GO" id="GO:0008716">
    <property type="term" value="F:D-alanine-D-alanine ligase activity"/>
    <property type="evidence" value="ECO:0007669"/>
    <property type="project" value="InterPro"/>
</dbReference>
<evidence type="ECO:0000313" key="11">
    <source>
        <dbReference type="Proteomes" id="UP000247409"/>
    </source>
</evidence>
<dbReference type="AlphaFoldDB" id="A0A2V3IR02"/>
<dbReference type="Pfam" id="PF01820">
    <property type="entry name" value="Dala_Dala_lig_N"/>
    <property type="match status" value="2"/>
</dbReference>
<keyword evidence="7" id="KW-0961">Cell wall biogenesis/degradation</keyword>
<dbReference type="EMBL" id="NBIV01000088">
    <property type="protein sequence ID" value="PXF44538.1"/>
    <property type="molecule type" value="Genomic_DNA"/>
</dbReference>
<evidence type="ECO:0000256" key="2">
    <source>
        <dbReference type="ARBA" id="ARBA00022598"/>
    </source>
</evidence>
<dbReference type="OrthoDB" id="2013972at2759"/>
<dbReference type="Gene3D" id="3.40.50.20">
    <property type="match status" value="2"/>
</dbReference>
<dbReference type="PANTHER" id="PTHR23132:SF0">
    <property type="entry name" value="D-ALANINE-D-ALANINE LIGASE FAMILY"/>
    <property type="match status" value="1"/>
</dbReference>
<keyword evidence="3 8" id="KW-0547">Nucleotide-binding</keyword>
<evidence type="ECO:0000256" key="5">
    <source>
        <dbReference type="ARBA" id="ARBA00022960"/>
    </source>
</evidence>
<evidence type="ECO:0000256" key="7">
    <source>
        <dbReference type="ARBA" id="ARBA00023316"/>
    </source>
</evidence>
<dbReference type="Gene3D" id="3.30.470.20">
    <property type="entry name" value="ATP-grasp fold, B domain"/>
    <property type="match status" value="4"/>
</dbReference>
<keyword evidence="11" id="KW-1185">Reference proteome</keyword>
<dbReference type="PROSITE" id="PS50975">
    <property type="entry name" value="ATP_GRASP"/>
    <property type="match status" value="2"/>
</dbReference>
<sequence length="903" mass="100360">MTVNSSRLRVGIFFGGPSREREVSFAGGRTVYDNLNKSLFEPVPIFVDSLGRFILLRWSFIYKGSIRDFYPPVTHLPRMNHEFQLYIESLGHISDADWQRMAHEVGVPLYPHQFSDHFDLAFVTLHGLHGEDGSLQGLLEWYAIPYTGSGIFPSAVGIDKSLQRALLRDCGFASPDHHEISWAQWQSTDRPILLNHLCRKLGTRFVVKSAHQGSSIGVTVLQEPALQDFELAVNRSFFVEQLAPADWLDMSDEGKHQYLAALTDIRSGIGLPVEASAGGEKACFYLPDGLWKWLDSQTKPITLRALSSESVVIFEQFIEGLEFSCIVIEGEDRRPLALPPTEIRKSLPILDYRAKYLPGLSRKITPSSVDNVTLRKIQSACCQLFEKLHFEVYARLDGFLTPSGEIFLNDPNTTSGMLPSSFFFHQAAEIGLNPSQFLTLIIRTSLAARLRNGKHVINVERLLSNLDDCITNLEHAESSKTRVAVLLGGYSTERHISVESGRNVFEKLSSSAKYAPVPVFLTGNPNGIELYQIPTNLLLKDNADDIREKIHKALKDPVHSVTQETIKRAAALTKKYAQQTIFRPLELTFEGLEERTDVAFIALHGRPGEDGHVQARLEAVGIPYNGSRPKSAQITIDKFETIKLLRQSGFAVARHALVEKSEWVSNAVAVLDKIETRFSYPLIAKPVDDGCSSAVKKITDRAQLVAFARQIFREDMTLLAEQVRVLALAPGEEFPVKSVFLVEELIGANGADHFLEVTGGLLTKHGRNGPVYEMFEPSESVASAGILSLDEKFLAGEGLNVTPARFASDKETSARLSRQVQAELERAARVLGIEGYARIDAFVRVYGERAETVVIEANSLPGMTPATAIFHQTALQGYTPYEFIDRILQYAVQHLATELSAVA</sequence>
<dbReference type="SUPFAM" id="SSF52440">
    <property type="entry name" value="PreATP-grasp domain"/>
    <property type="match status" value="2"/>
</dbReference>
<dbReference type="PANTHER" id="PTHR23132">
    <property type="entry name" value="D-ALANINE--D-ALANINE LIGASE"/>
    <property type="match status" value="1"/>
</dbReference>
<reference evidence="10 11" key="1">
    <citation type="journal article" date="2018" name="Mol. Biol. Evol.">
        <title>Analysis of the draft genome of the red seaweed Gracilariopsis chorda provides insights into genome size evolution in Rhodophyta.</title>
        <authorList>
            <person name="Lee J."/>
            <person name="Yang E.C."/>
            <person name="Graf L."/>
            <person name="Yang J.H."/>
            <person name="Qiu H."/>
            <person name="Zel Zion U."/>
            <person name="Chan C.X."/>
            <person name="Stephens T.G."/>
            <person name="Weber A.P.M."/>
            <person name="Boo G.H."/>
            <person name="Boo S.M."/>
            <person name="Kim K.M."/>
            <person name="Shin Y."/>
            <person name="Jung M."/>
            <person name="Lee S.J."/>
            <person name="Yim H.S."/>
            <person name="Lee J.H."/>
            <person name="Bhattacharya D."/>
            <person name="Yoon H.S."/>
        </authorList>
    </citation>
    <scope>NUCLEOTIDE SEQUENCE [LARGE SCALE GENOMIC DNA]</scope>
    <source>
        <strain evidence="10 11">SKKU-2015</strain>
        <tissue evidence="10">Whole body</tissue>
    </source>
</reference>
<dbReference type="GO" id="GO:0005524">
    <property type="term" value="F:ATP binding"/>
    <property type="evidence" value="ECO:0007669"/>
    <property type="project" value="UniProtKB-UniRule"/>
</dbReference>
<protein>
    <submittedName>
        <fullName evidence="10">D-alanine--D-alanine ligase</fullName>
    </submittedName>
</protein>
<feature type="domain" description="ATP-grasp" evidence="9">
    <location>
        <begin position="642"/>
        <end position="889"/>
    </location>
</feature>
<dbReference type="GO" id="GO:0008360">
    <property type="term" value="P:regulation of cell shape"/>
    <property type="evidence" value="ECO:0007669"/>
    <property type="project" value="UniProtKB-KW"/>
</dbReference>
<dbReference type="SUPFAM" id="SSF56059">
    <property type="entry name" value="Glutathione synthetase ATP-binding domain-like"/>
    <property type="match status" value="2"/>
</dbReference>
<keyword evidence="4 8" id="KW-0067">ATP-binding</keyword>
<dbReference type="GO" id="GO:0046872">
    <property type="term" value="F:metal ion binding"/>
    <property type="evidence" value="ECO:0007669"/>
    <property type="project" value="InterPro"/>
</dbReference>
<proteinExistence type="inferred from homology"/>
<dbReference type="GO" id="GO:0071555">
    <property type="term" value="P:cell wall organization"/>
    <property type="evidence" value="ECO:0007669"/>
    <property type="project" value="UniProtKB-KW"/>
</dbReference>
<dbReference type="InterPro" id="IPR000291">
    <property type="entry name" value="D-Ala_lig_Van_CS"/>
</dbReference>
<evidence type="ECO:0000256" key="3">
    <source>
        <dbReference type="ARBA" id="ARBA00022741"/>
    </source>
</evidence>
<dbReference type="InterPro" id="IPR011761">
    <property type="entry name" value="ATP-grasp"/>
</dbReference>
<comment type="caution">
    <text evidence="10">The sequence shown here is derived from an EMBL/GenBank/DDBJ whole genome shotgun (WGS) entry which is preliminary data.</text>
</comment>
<evidence type="ECO:0000256" key="8">
    <source>
        <dbReference type="PROSITE-ProRule" id="PRU00409"/>
    </source>
</evidence>
<dbReference type="Pfam" id="PF07478">
    <property type="entry name" value="Dala_Dala_lig_C"/>
    <property type="match status" value="3"/>
</dbReference>
<dbReference type="InterPro" id="IPR013815">
    <property type="entry name" value="ATP_grasp_subdomain_1"/>
</dbReference>
<dbReference type="STRING" id="448386.A0A2V3IR02"/>
<name>A0A2V3IR02_9FLOR</name>
<dbReference type="InterPro" id="IPR011095">
    <property type="entry name" value="Dala_Dala_lig_C"/>
</dbReference>
<dbReference type="Gene3D" id="3.30.1490.20">
    <property type="entry name" value="ATP-grasp fold, A domain"/>
    <property type="match status" value="2"/>
</dbReference>
<keyword evidence="2 10" id="KW-0436">Ligase</keyword>
<feature type="domain" description="ATP-grasp" evidence="9">
    <location>
        <begin position="223"/>
        <end position="443"/>
    </location>
</feature>
<evidence type="ECO:0000256" key="6">
    <source>
        <dbReference type="ARBA" id="ARBA00022984"/>
    </source>
</evidence>
<dbReference type="PROSITE" id="PS00843">
    <property type="entry name" value="DALA_DALA_LIGASE_1"/>
    <property type="match status" value="2"/>
</dbReference>
<comment type="similarity">
    <text evidence="1">Belongs to the D-alanine--D-alanine ligase family.</text>
</comment>